<dbReference type="EMBL" id="FNLO01000007">
    <property type="protein sequence ID" value="SDV49184.1"/>
    <property type="molecule type" value="Genomic_DNA"/>
</dbReference>
<dbReference type="InterPro" id="IPR008258">
    <property type="entry name" value="Transglycosylase_SLT_dom_1"/>
</dbReference>
<dbReference type="STRING" id="1770053.SAMN05216551_107136"/>
<organism evidence="6 7">
    <name type="scientific">Chitinasiproducens palmae</name>
    <dbReference type="NCBI Taxonomy" id="1770053"/>
    <lineage>
        <taxon>Bacteria</taxon>
        <taxon>Pseudomonadati</taxon>
        <taxon>Pseudomonadota</taxon>
        <taxon>Betaproteobacteria</taxon>
        <taxon>Burkholderiales</taxon>
        <taxon>Burkholderiaceae</taxon>
        <taxon>Chitinasiproducens</taxon>
    </lineage>
</organism>
<sequence length="891" mass="92954">MSGINDPYAADTLTAIDDANARPLPVPPTPRPSGIVPTLTALPRGIGAGLTEIGAFGADTIKAFGDVVGGYTSQTDPSLLLDPEAAAKRYAAGAGARADIQSGAAFSSEVGSALYGVSAGMAPNPQSANAAEQILFGLSKGLTKAVGLTVASGNPFVGATLTGASEGETEAEKLKREGVDIGTRTAVGAVAGAGAALGVAAPIAGRSIASTAALVAAGGPGAFVAQNAAIRAILNNAGYDQQSTTYDPFDPVGLAVSTLIPATFGALHYRATRGAAPARVADPAAARDLVQMGGNERRALRYNDARLDAYAAQVEQANNLPAGLLNAIKNAGERSNSDQVSSANARGVMQFIDATWRAYGRGDPTDPVNSIDAAGRYFADLGRRYNGDWRAAITEYNGGVEQARRVAAGGQPSARETINYLQRVEQHLADRGADEAMQGMRPTQDQVDAARVAQNRQILEESNLGNPDDFDALAANLAAFQRAQDQAGSGLRVDVSDLVSPTDARQAEILDAFIGRMETTRAELVGESGGSAEPGTIVELRRQLADLEARQPNLDEITAAMQPRRTYEVTRTRAAREQAQIARNAEAEFRSQTEARDQQINRLRGLIDQNARAEEARGSLAMLDRQLKGARTERSAIDSPGTPRGSIADAAARYASGERATIPERPLAVGDFGPIHENYRGDAQGAIARLMKDQNGEATAALFHPEVGDIDLVWGTPPQGKRPGTGLAKIVVKHPEVLDDLQGLLSRLKKDKANSGLNRVRLSDENGQAVVSLDWKGKPKKWLLTAYEKEGAGSGTSLDTVAAKPSGDTASLGTGDSRIGEGAAESKSAADALLAERPDMPVAALEADEGGSRTMSYAEAVEAAQAEIARDLELAPLMRVAANCFIANGAD</sequence>
<evidence type="ECO:0000259" key="4">
    <source>
        <dbReference type="Pfam" id="PF01464"/>
    </source>
</evidence>
<dbReference type="Pfam" id="PF01464">
    <property type="entry name" value="SLT"/>
    <property type="match status" value="1"/>
</dbReference>
<name>A0A1H2PQZ3_9BURK</name>
<feature type="domain" description="Transglycosylase SLT" evidence="4">
    <location>
        <begin position="311"/>
        <end position="407"/>
    </location>
</feature>
<evidence type="ECO:0000256" key="2">
    <source>
        <dbReference type="SAM" id="Coils"/>
    </source>
</evidence>
<keyword evidence="7" id="KW-1185">Reference proteome</keyword>
<accession>A0A1H2PQZ3</accession>
<dbReference type="PANTHER" id="PTHR37423:SF2">
    <property type="entry name" value="MEMBRANE-BOUND LYTIC MUREIN TRANSGLYCOSYLASE C"/>
    <property type="match status" value="1"/>
</dbReference>
<dbReference type="SUPFAM" id="SSF53955">
    <property type="entry name" value="Lysozyme-like"/>
    <property type="match status" value="1"/>
</dbReference>
<dbReference type="InterPro" id="IPR041092">
    <property type="entry name" value="PBECR1"/>
</dbReference>
<evidence type="ECO:0000259" key="5">
    <source>
        <dbReference type="Pfam" id="PF18809"/>
    </source>
</evidence>
<reference evidence="7" key="1">
    <citation type="submission" date="2016-09" db="EMBL/GenBank/DDBJ databases">
        <authorList>
            <person name="Varghese N."/>
            <person name="Submissions S."/>
        </authorList>
    </citation>
    <scope>NUCLEOTIDE SEQUENCE [LARGE SCALE GENOMIC DNA]</scope>
    <source>
        <strain evidence="7">JS23</strain>
    </source>
</reference>
<dbReference type="CDD" id="cd00254">
    <property type="entry name" value="LT-like"/>
    <property type="match status" value="1"/>
</dbReference>
<dbReference type="Pfam" id="PF18809">
    <property type="entry name" value="PBECR1"/>
    <property type="match status" value="1"/>
</dbReference>
<dbReference type="InterPro" id="IPR023346">
    <property type="entry name" value="Lysozyme-like_dom_sf"/>
</dbReference>
<dbReference type="Gene3D" id="1.10.530.10">
    <property type="match status" value="1"/>
</dbReference>
<gene>
    <name evidence="6" type="ORF">SAMN05216551_107136</name>
</gene>
<feature type="domain" description="Phage-Barnase-EndoU-ColicinE5/D-RelE-like nuclease" evidence="5">
    <location>
        <begin position="704"/>
        <end position="790"/>
    </location>
</feature>
<dbReference type="OrthoDB" id="9815002at2"/>
<evidence type="ECO:0000256" key="3">
    <source>
        <dbReference type="SAM" id="MobiDB-lite"/>
    </source>
</evidence>
<proteinExistence type="inferred from homology"/>
<feature type="region of interest" description="Disordered" evidence="3">
    <location>
        <begin position="792"/>
        <end position="825"/>
    </location>
</feature>
<evidence type="ECO:0000313" key="7">
    <source>
        <dbReference type="Proteomes" id="UP000243719"/>
    </source>
</evidence>
<evidence type="ECO:0000313" key="6">
    <source>
        <dbReference type="EMBL" id="SDV49184.1"/>
    </source>
</evidence>
<protein>
    <submittedName>
        <fullName evidence="6">Transglycosylase SLT domain-containing protein</fullName>
    </submittedName>
</protein>
<comment type="similarity">
    <text evidence="1">Belongs to the transglycosylase Slt family.</text>
</comment>
<dbReference type="AlphaFoldDB" id="A0A1H2PQZ3"/>
<dbReference type="PANTHER" id="PTHR37423">
    <property type="entry name" value="SOLUBLE LYTIC MUREIN TRANSGLYCOSYLASE-RELATED"/>
    <property type="match status" value="1"/>
</dbReference>
<feature type="coiled-coil region" evidence="2">
    <location>
        <begin position="596"/>
        <end position="633"/>
    </location>
</feature>
<dbReference type="Proteomes" id="UP000243719">
    <property type="component" value="Unassembled WGS sequence"/>
</dbReference>
<keyword evidence="2" id="KW-0175">Coiled coil</keyword>
<evidence type="ECO:0000256" key="1">
    <source>
        <dbReference type="ARBA" id="ARBA00007734"/>
    </source>
</evidence>